<evidence type="ECO:0000313" key="3">
    <source>
        <dbReference type="Proteomes" id="UP000276133"/>
    </source>
</evidence>
<dbReference type="AlphaFoldDB" id="A0A3M7Q2W8"/>
<reference evidence="2 3" key="1">
    <citation type="journal article" date="2018" name="Sci. Rep.">
        <title>Genomic signatures of local adaptation to the degree of environmental predictability in rotifers.</title>
        <authorList>
            <person name="Franch-Gras L."/>
            <person name="Hahn C."/>
            <person name="Garcia-Roger E.M."/>
            <person name="Carmona M.J."/>
            <person name="Serra M."/>
            <person name="Gomez A."/>
        </authorList>
    </citation>
    <scope>NUCLEOTIDE SEQUENCE [LARGE SCALE GENOMIC DNA]</scope>
    <source>
        <strain evidence="2">HYR1</strain>
    </source>
</reference>
<evidence type="ECO:0000313" key="2">
    <source>
        <dbReference type="EMBL" id="RNA05519.1"/>
    </source>
</evidence>
<proteinExistence type="predicted"/>
<comment type="caution">
    <text evidence="2">The sequence shown here is derived from an EMBL/GenBank/DDBJ whole genome shotgun (WGS) entry which is preliminary data.</text>
</comment>
<name>A0A3M7Q2W8_BRAPC</name>
<keyword evidence="1" id="KW-0472">Membrane</keyword>
<organism evidence="2 3">
    <name type="scientific">Brachionus plicatilis</name>
    <name type="common">Marine rotifer</name>
    <name type="synonym">Brachionus muelleri</name>
    <dbReference type="NCBI Taxonomy" id="10195"/>
    <lineage>
        <taxon>Eukaryota</taxon>
        <taxon>Metazoa</taxon>
        <taxon>Spiralia</taxon>
        <taxon>Gnathifera</taxon>
        <taxon>Rotifera</taxon>
        <taxon>Eurotatoria</taxon>
        <taxon>Monogononta</taxon>
        <taxon>Pseudotrocha</taxon>
        <taxon>Ploima</taxon>
        <taxon>Brachionidae</taxon>
        <taxon>Brachionus</taxon>
    </lineage>
</organism>
<feature type="transmembrane region" description="Helical" evidence="1">
    <location>
        <begin position="20"/>
        <end position="35"/>
    </location>
</feature>
<gene>
    <name evidence="2" type="ORF">BpHYR1_044149</name>
</gene>
<keyword evidence="1" id="KW-1133">Transmembrane helix</keyword>
<dbReference type="Proteomes" id="UP000276133">
    <property type="component" value="Unassembled WGS sequence"/>
</dbReference>
<evidence type="ECO:0000256" key="1">
    <source>
        <dbReference type="SAM" id="Phobius"/>
    </source>
</evidence>
<sequence>MSFNVNYRKITDFQKCQKVARFWLFIGYSEIAFIFCNEHFLALYCFIKLALVLILAFVPPEDVIGFFNKIKEDLDKSMEKCMIKTTDIFVKPRIKECLSRTRYGQYFIKYNYSTIQKLYLLCCKKKTCHLNFTKPSPDAFESASSALVKSSDAQINLTIKHGQNKLLTQTSIYGLKRTREIHFRVVSSRAKYDVNKNSVPIKKINLNGFRVKDALTGHVLNVYLKSLGHVHNVISDQ</sequence>
<dbReference type="EMBL" id="REGN01007686">
    <property type="protein sequence ID" value="RNA05519.1"/>
    <property type="molecule type" value="Genomic_DNA"/>
</dbReference>
<protein>
    <submittedName>
        <fullName evidence="2">Uncharacterized protein</fullName>
    </submittedName>
</protein>
<accession>A0A3M7Q2W8</accession>
<keyword evidence="3" id="KW-1185">Reference proteome</keyword>
<keyword evidence="1" id="KW-0812">Transmembrane</keyword>